<accession>A0A927M3M4</accession>
<keyword evidence="4" id="KW-1185">Reference proteome</keyword>
<gene>
    <name evidence="3" type="ORF">H4W31_003027</name>
</gene>
<proteinExistence type="predicted"/>
<dbReference type="Gene3D" id="3.30.450.30">
    <property type="entry name" value="Dynein light chain 2a, cytoplasmic"/>
    <property type="match status" value="1"/>
</dbReference>
<comment type="caution">
    <text evidence="3">The sequence shown here is derived from an EMBL/GenBank/DDBJ whole genome shotgun (WGS) entry which is preliminary data.</text>
</comment>
<dbReference type="Pfam" id="PF03259">
    <property type="entry name" value="Robl_LC7"/>
    <property type="match status" value="1"/>
</dbReference>
<sequence>MLTVAHPDTGTDPFDSPLPRRHPGAGLDDGSGEAVPEVVLDEVSRSAPDAFTAAGRHAHPGQSAVYAELGVLRDRVPGVRGAVLAGVDGRLIGHDLAAGPEPLDLAALAATTFGLGRQCGLTLQQGPLRELTVHSHQGYFTVYGVSEHVLLAVLGDDRLNVSWLHLEAGPVAERLADLLHVGGTA</sequence>
<dbReference type="SMART" id="SM00960">
    <property type="entry name" value="Robl_LC7"/>
    <property type="match status" value="1"/>
</dbReference>
<organism evidence="3 4">
    <name type="scientific">Plantactinospora soyae</name>
    <dbReference type="NCBI Taxonomy" id="1544732"/>
    <lineage>
        <taxon>Bacteria</taxon>
        <taxon>Bacillati</taxon>
        <taxon>Actinomycetota</taxon>
        <taxon>Actinomycetes</taxon>
        <taxon>Micromonosporales</taxon>
        <taxon>Micromonosporaceae</taxon>
        <taxon>Plantactinospora</taxon>
    </lineage>
</organism>
<dbReference type="SUPFAM" id="SSF103196">
    <property type="entry name" value="Roadblock/LC7 domain"/>
    <property type="match status" value="1"/>
</dbReference>
<feature type="region of interest" description="Disordered" evidence="1">
    <location>
        <begin position="1"/>
        <end position="32"/>
    </location>
</feature>
<reference evidence="3" key="1">
    <citation type="submission" date="2020-10" db="EMBL/GenBank/DDBJ databases">
        <title>Sequencing the genomes of 1000 actinobacteria strains.</title>
        <authorList>
            <person name="Klenk H.-P."/>
        </authorList>
    </citation>
    <scope>NUCLEOTIDE SEQUENCE</scope>
    <source>
        <strain evidence="3">DSM 46832</strain>
    </source>
</reference>
<dbReference type="EMBL" id="JADBEB010000001">
    <property type="protein sequence ID" value="MBE1487389.1"/>
    <property type="molecule type" value="Genomic_DNA"/>
</dbReference>
<feature type="domain" description="Roadblock/LAMTOR2" evidence="2">
    <location>
        <begin position="66"/>
        <end position="155"/>
    </location>
</feature>
<dbReference type="RefSeq" id="WP_318783211.1">
    <property type="nucleotide sequence ID" value="NZ_JADBEB010000001.1"/>
</dbReference>
<protein>
    <submittedName>
        <fullName evidence="3">Regulator of Ras-like GTPase activity (Roadblock/LC7/MglB family)</fullName>
    </submittedName>
</protein>
<dbReference type="InterPro" id="IPR004942">
    <property type="entry name" value="Roadblock/LAMTOR2_dom"/>
</dbReference>
<name>A0A927M3M4_9ACTN</name>
<dbReference type="AlphaFoldDB" id="A0A927M3M4"/>
<evidence type="ECO:0000313" key="3">
    <source>
        <dbReference type="EMBL" id="MBE1487389.1"/>
    </source>
</evidence>
<evidence type="ECO:0000259" key="2">
    <source>
        <dbReference type="SMART" id="SM00960"/>
    </source>
</evidence>
<evidence type="ECO:0000256" key="1">
    <source>
        <dbReference type="SAM" id="MobiDB-lite"/>
    </source>
</evidence>
<evidence type="ECO:0000313" key="4">
    <source>
        <dbReference type="Proteomes" id="UP000649753"/>
    </source>
</evidence>
<dbReference type="Proteomes" id="UP000649753">
    <property type="component" value="Unassembled WGS sequence"/>
</dbReference>